<keyword evidence="15" id="KW-0186">Copper</keyword>
<evidence type="ECO:0000256" key="7">
    <source>
        <dbReference type="ARBA" id="ARBA00022723"/>
    </source>
</evidence>
<keyword evidence="13" id="KW-1278">Translocase</keyword>
<accession>A0ABT7U935</accession>
<dbReference type="CDD" id="cd02094">
    <property type="entry name" value="P-type_ATPase_Cu-like"/>
    <property type="match status" value="1"/>
</dbReference>
<dbReference type="InterPro" id="IPR001757">
    <property type="entry name" value="P_typ_ATPase"/>
</dbReference>
<keyword evidence="10" id="KW-0187">Copper transport</keyword>
<dbReference type="InterPro" id="IPR006121">
    <property type="entry name" value="HMA_dom"/>
</dbReference>
<comment type="caution">
    <text evidence="23">The sequence shown here is derived from an EMBL/GenBank/DDBJ whole genome shotgun (WGS) entry which is preliminary data.</text>
</comment>
<dbReference type="NCBIfam" id="TIGR01511">
    <property type="entry name" value="ATPase-IB1_Cu"/>
    <property type="match status" value="1"/>
</dbReference>
<dbReference type="Proteomes" id="UP001529340">
    <property type="component" value="Unassembled WGS sequence"/>
</dbReference>
<evidence type="ECO:0000256" key="16">
    <source>
        <dbReference type="ARBA" id="ARBA00023065"/>
    </source>
</evidence>
<dbReference type="InterPro" id="IPR027256">
    <property type="entry name" value="P-typ_ATPase_IB"/>
</dbReference>
<dbReference type="InterPro" id="IPR017969">
    <property type="entry name" value="Heavy-metal-associated_CS"/>
</dbReference>
<keyword evidence="21" id="KW-1003">Cell membrane</keyword>
<dbReference type="EMBL" id="JAUDCG010000002">
    <property type="protein sequence ID" value="MDM8156156.1"/>
    <property type="molecule type" value="Genomic_DNA"/>
</dbReference>
<feature type="transmembrane region" description="Helical" evidence="21">
    <location>
        <begin position="485"/>
        <end position="507"/>
    </location>
</feature>
<evidence type="ECO:0000256" key="14">
    <source>
        <dbReference type="ARBA" id="ARBA00022989"/>
    </source>
</evidence>
<dbReference type="PROSITE" id="PS50846">
    <property type="entry name" value="HMA_2"/>
    <property type="match status" value="3"/>
</dbReference>
<dbReference type="Gene3D" id="3.40.50.1000">
    <property type="entry name" value="HAD superfamily/HAD-like"/>
    <property type="match status" value="1"/>
</dbReference>
<feature type="transmembrane region" description="Helical" evidence="21">
    <location>
        <begin position="260"/>
        <end position="282"/>
    </location>
</feature>
<evidence type="ECO:0000256" key="18">
    <source>
        <dbReference type="ARBA" id="ARBA00029719"/>
    </source>
</evidence>
<feature type="domain" description="HMA" evidence="22">
    <location>
        <begin position="72"/>
        <end position="137"/>
    </location>
</feature>
<feature type="transmembrane region" description="Helical" evidence="21">
    <location>
        <begin position="823"/>
        <end position="845"/>
    </location>
</feature>
<dbReference type="NCBIfam" id="TIGR00003">
    <property type="entry name" value="copper ion binding protein"/>
    <property type="match status" value="1"/>
</dbReference>
<keyword evidence="8" id="KW-0677">Repeat</keyword>
<evidence type="ECO:0000256" key="21">
    <source>
        <dbReference type="RuleBase" id="RU362081"/>
    </source>
</evidence>
<dbReference type="InterPro" id="IPR018303">
    <property type="entry name" value="ATPase_P-typ_P_site"/>
</dbReference>
<dbReference type="Gene3D" id="3.30.70.100">
    <property type="match status" value="3"/>
</dbReference>
<evidence type="ECO:0000256" key="9">
    <source>
        <dbReference type="ARBA" id="ARBA00022741"/>
    </source>
</evidence>
<dbReference type="InterPro" id="IPR036412">
    <property type="entry name" value="HAD-like_sf"/>
</dbReference>
<reference evidence="24" key="1">
    <citation type="submission" date="2023-06" db="EMBL/GenBank/DDBJ databases">
        <title>Identification and characterization of horizontal gene transfer across gut microbiota members of farm animals based on homology search.</title>
        <authorList>
            <person name="Zeman M."/>
            <person name="Kubasova T."/>
            <person name="Jahodarova E."/>
            <person name="Nykrynova M."/>
            <person name="Rychlik I."/>
        </authorList>
    </citation>
    <scope>NUCLEOTIDE SEQUENCE [LARGE SCALE GENOMIC DNA]</scope>
    <source>
        <strain evidence="24">ET39</strain>
    </source>
</reference>
<dbReference type="InterPro" id="IPR008250">
    <property type="entry name" value="ATPase_P-typ_transduc_dom_A_sf"/>
</dbReference>
<dbReference type="SUPFAM" id="SSF81653">
    <property type="entry name" value="Calcium ATPase, transduction domain A"/>
    <property type="match status" value="1"/>
</dbReference>
<dbReference type="CDD" id="cd00371">
    <property type="entry name" value="HMA"/>
    <property type="match status" value="3"/>
</dbReference>
<keyword evidence="24" id="KW-1185">Reference proteome</keyword>
<dbReference type="InterPro" id="IPR059000">
    <property type="entry name" value="ATPase_P-type_domA"/>
</dbReference>
<feature type="domain" description="HMA" evidence="22">
    <location>
        <begin position="145"/>
        <end position="211"/>
    </location>
</feature>
<feature type="transmembrane region" description="Helical" evidence="21">
    <location>
        <begin position="513"/>
        <end position="534"/>
    </location>
</feature>
<gene>
    <name evidence="23" type="ORF">QUV96_00720</name>
</gene>
<comment type="similarity">
    <text evidence="2 21">Belongs to the cation transport ATPase (P-type) (TC 3.A.3) family. Type IB subfamily.</text>
</comment>
<dbReference type="InterPro" id="IPR036163">
    <property type="entry name" value="HMA_dom_sf"/>
</dbReference>
<dbReference type="EC" id="7.2.2.8" evidence="3"/>
<keyword evidence="7 21" id="KW-0479">Metal-binding</keyword>
<evidence type="ECO:0000256" key="3">
    <source>
        <dbReference type="ARBA" id="ARBA00012517"/>
    </source>
</evidence>
<evidence type="ECO:0000256" key="2">
    <source>
        <dbReference type="ARBA" id="ARBA00006024"/>
    </source>
</evidence>
<keyword evidence="6 21" id="KW-0812">Transmembrane</keyword>
<evidence type="ECO:0000256" key="20">
    <source>
        <dbReference type="ARBA" id="ARBA00049289"/>
    </source>
</evidence>
<feature type="transmembrane region" description="Helical" evidence="21">
    <location>
        <begin position="303"/>
        <end position="323"/>
    </location>
</feature>
<evidence type="ECO:0000256" key="19">
    <source>
        <dbReference type="ARBA" id="ARBA00033239"/>
    </source>
</evidence>
<dbReference type="RefSeq" id="WP_289606628.1">
    <property type="nucleotide sequence ID" value="NZ_JAUDCG010000002.1"/>
</dbReference>
<feature type="domain" description="HMA" evidence="22">
    <location>
        <begin position="1"/>
        <end position="66"/>
    </location>
</feature>
<protein>
    <recommendedName>
        <fullName evidence="4">Copper-exporting P-type ATPase</fullName>
        <ecNumber evidence="3">7.2.2.8</ecNumber>
    </recommendedName>
    <alternativeName>
        <fullName evidence="18">Copper-exporting P-type ATPase A</fullName>
    </alternativeName>
    <alternativeName>
        <fullName evidence="19">Cu(+)-exporting ATPase</fullName>
    </alternativeName>
</protein>
<evidence type="ECO:0000256" key="10">
    <source>
        <dbReference type="ARBA" id="ARBA00022796"/>
    </source>
</evidence>
<dbReference type="InterPro" id="IPR044492">
    <property type="entry name" value="P_typ_ATPase_HD_dom"/>
</dbReference>
<dbReference type="InterPro" id="IPR023299">
    <property type="entry name" value="ATPase_P-typ_cyto_dom_N"/>
</dbReference>
<dbReference type="InterPro" id="IPR023298">
    <property type="entry name" value="ATPase_P-typ_TM_dom_sf"/>
</dbReference>
<dbReference type="SUPFAM" id="SSF81665">
    <property type="entry name" value="Calcium ATPase, transmembrane domain M"/>
    <property type="match status" value="1"/>
</dbReference>
<dbReference type="NCBIfam" id="TIGR01525">
    <property type="entry name" value="ATPase-IB_hvy"/>
    <property type="match status" value="1"/>
</dbReference>
<evidence type="ECO:0000256" key="5">
    <source>
        <dbReference type="ARBA" id="ARBA00022448"/>
    </source>
</evidence>
<dbReference type="PANTHER" id="PTHR43520:SF8">
    <property type="entry name" value="P-TYPE CU(+) TRANSPORTER"/>
    <property type="match status" value="1"/>
</dbReference>
<keyword evidence="11 21" id="KW-0067">ATP-binding</keyword>
<reference evidence="23 24" key="3">
    <citation type="submission" date="2023-06" db="EMBL/GenBank/DDBJ databases">
        <authorList>
            <person name="Zeman M."/>
            <person name="Kubasova T."/>
            <person name="Jahodarova E."/>
            <person name="Nykrynova M."/>
            <person name="Rychlik I."/>
        </authorList>
    </citation>
    <scope>NUCLEOTIDE SEQUENCE [LARGE SCALE GENOMIC DNA]</scope>
    <source>
        <strain evidence="23 24">ET39</strain>
    </source>
</reference>
<evidence type="ECO:0000259" key="22">
    <source>
        <dbReference type="PROSITE" id="PS50846"/>
    </source>
</evidence>
<keyword evidence="14 21" id="KW-1133">Transmembrane helix</keyword>
<evidence type="ECO:0000256" key="8">
    <source>
        <dbReference type="ARBA" id="ARBA00022737"/>
    </source>
</evidence>
<feature type="transmembrane region" description="Helical" evidence="21">
    <location>
        <begin position="230"/>
        <end position="248"/>
    </location>
</feature>
<dbReference type="PROSITE" id="PS00154">
    <property type="entry name" value="ATPASE_E1_E2"/>
    <property type="match status" value="1"/>
</dbReference>
<dbReference type="Pfam" id="PF00702">
    <property type="entry name" value="Hydrolase"/>
    <property type="match status" value="1"/>
</dbReference>
<keyword evidence="12" id="KW-0460">Magnesium</keyword>
<feature type="transmembrane region" description="Helical" evidence="21">
    <location>
        <begin position="329"/>
        <end position="348"/>
    </location>
</feature>
<evidence type="ECO:0000256" key="17">
    <source>
        <dbReference type="ARBA" id="ARBA00023136"/>
    </source>
</evidence>
<evidence type="ECO:0000256" key="12">
    <source>
        <dbReference type="ARBA" id="ARBA00022842"/>
    </source>
</evidence>
<evidence type="ECO:0000256" key="13">
    <source>
        <dbReference type="ARBA" id="ARBA00022967"/>
    </source>
</evidence>
<comment type="subcellular location">
    <subcellularLocation>
        <location evidence="21">Cell membrane</location>
    </subcellularLocation>
    <subcellularLocation>
        <location evidence="1">Endomembrane system</location>
        <topology evidence="1">Multi-pass membrane protein</topology>
    </subcellularLocation>
</comment>
<dbReference type="PRINTS" id="PR00119">
    <property type="entry name" value="CATATPASE"/>
</dbReference>
<dbReference type="PROSITE" id="PS01047">
    <property type="entry name" value="HMA_1"/>
    <property type="match status" value="2"/>
</dbReference>
<dbReference type="InterPro" id="IPR023214">
    <property type="entry name" value="HAD_sf"/>
</dbReference>
<dbReference type="PRINTS" id="PR00943">
    <property type="entry name" value="CUATPASE"/>
</dbReference>
<dbReference type="Gene3D" id="3.40.1110.10">
    <property type="entry name" value="Calcium-transporting ATPase, cytoplasmic domain N"/>
    <property type="match status" value="1"/>
</dbReference>
<dbReference type="SFLD" id="SFLDG00002">
    <property type="entry name" value="C1.7:_P-type_atpase_like"/>
    <property type="match status" value="1"/>
</dbReference>
<keyword evidence="17 21" id="KW-0472">Membrane</keyword>
<evidence type="ECO:0000313" key="24">
    <source>
        <dbReference type="Proteomes" id="UP001529340"/>
    </source>
</evidence>
<sequence length="877" mass="94311">MVETFRVKGMHCAACASAVERILKKQEGIQDAQVNLVSEQVTVTSDRYLTLEPLVQALGKAGYELERIEAPKEVSLAVEGMHCAACSAAVERILKKQPDVIDAQVNLVNEQVYVRYVGEKDVAHWEAAVSKGGYHLKEKEQEQWKETNFHISGMHCASCSSACERMLSKLDGVKEASVNLVNEQAHVVYDPRRVKQSEMFAAIAKGGFQAEVIREQQAAKEEKESNRGMILMLVLGALLLYIGMSHMLPVPLPLPDIIHYATHPLNFALIQLILTTVILFMGRDFYIRGIPALLHRVPNMDTLVSIGTLSAYLYSIYSLTQIAAGNLHAVHALYFEGAGVVVALVRFGKHLEAVSKKKSMGAISALLQLRPDTAVLYKDGREMTIRVEEVTVGDLLVVRPGDHIPIDAVVVEGSANVDESMLSGESMPVKKRAGEEVIGGTIDLDGRLLIRCTKEMADTTLSHIISLVEEAQGKKAPIARIADRISLVFVPTVMAIAVVAGILWYIARGDIALSIQIFVSVLVIACPCALGLATPTAIMVGSGKAAQLGIFMKSGEALENAGEIDTILLDKTGTLTVGKPVVLSIVSDDPKKALYHAGTLEQGSKHPLAHAILEKCRQDGLQLPAIEHVETLSGLGLRADSEGHSIVLGNQELMKQSGCDIRSALPEMEAAARQGYSVIALGVDQQFCGFFVIADQLKSDTAQAIAQLKDMGITPVMVTGDHPLSAHAIARQAGIDEVIAKVLPQEKGEVVKRFQNEHKVAMVGDGINDAVALTQADVGIAIGSGSDVAVESADIILMKEGVADVATAIRLSKAVIRNIHQNLFWAFFYNSIGIPIAAGVLYAFGGPLLSPVFAGAAMAFSSVCVVTNALRLRRFKA</sequence>
<dbReference type="Pfam" id="PF00403">
    <property type="entry name" value="HMA"/>
    <property type="match status" value="3"/>
</dbReference>
<comment type="catalytic activity">
    <reaction evidence="20">
        <text>Cu(+)(in) + ATP + H2O = Cu(+)(out) + ADP + phosphate + H(+)</text>
        <dbReference type="Rhea" id="RHEA:25792"/>
        <dbReference type="ChEBI" id="CHEBI:15377"/>
        <dbReference type="ChEBI" id="CHEBI:15378"/>
        <dbReference type="ChEBI" id="CHEBI:30616"/>
        <dbReference type="ChEBI" id="CHEBI:43474"/>
        <dbReference type="ChEBI" id="CHEBI:49552"/>
        <dbReference type="ChEBI" id="CHEBI:456216"/>
        <dbReference type="EC" id="7.2.2.8"/>
    </reaction>
</comment>
<dbReference type="Gene3D" id="2.70.150.10">
    <property type="entry name" value="Calcium-transporting ATPase, cytoplasmic transduction domain A"/>
    <property type="match status" value="1"/>
</dbReference>
<evidence type="ECO:0000256" key="6">
    <source>
        <dbReference type="ARBA" id="ARBA00022692"/>
    </source>
</evidence>
<evidence type="ECO:0000256" key="11">
    <source>
        <dbReference type="ARBA" id="ARBA00022840"/>
    </source>
</evidence>
<keyword evidence="9 21" id="KW-0547">Nucleotide-binding</keyword>
<dbReference type="SUPFAM" id="SSF55008">
    <property type="entry name" value="HMA, heavy metal-associated domain"/>
    <property type="match status" value="3"/>
</dbReference>
<keyword evidence="5" id="KW-0813">Transport</keyword>
<dbReference type="SFLD" id="SFLDS00003">
    <property type="entry name" value="Haloacid_Dehalogenase"/>
    <property type="match status" value="1"/>
</dbReference>
<reference evidence="23 24" key="2">
    <citation type="submission" date="2023-06" db="EMBL/GenBank/DDBJ databases">
        <title>Identification and characterization of horizontal gene transfer across gut microbiota members of farm animals based on homology search.</title>
        <authorList>
            <person name="Schwarzerova J."/>
            <person name="Nykrynova M."/>
            <person name="Jureckova K."/>
            <person name="Cejkova D."/>
            <person name="Rychlik I."/>
        </authorList>
    </citation>
    <scope>NUCLEOTIDE SEQUENCE [LARGE SCALE GENOMIC DNA]</scope>
    <source>
        <strain evidence="23 24">ET39</strain>
    </source>
</reference>
<dbReference type="Pfam" id="PF00122">
    <property type="entry name" value="E1-E2_ATPase"/>
    <property type="match status" value="1"/>
</dbReference>
<evidence type="ECO:0000256" key="1">
    <source>
        <dbReference type="ARBA" id="ARBA00004127"/>
    </source>
</evidence>
<evidence type="ECO:0000313" key="23">
    <source>
        <dbReference type="EMBL" id="MDM8156156.1"/>
    </source>
</evidence>
<evidence type="ECO:0000256" key="15">
    <source>
        <dbReference type="ARBA" id="ARBA00023008"/>
    </source>
</evidence>
<dbReference type="SUPFAM" id="SSF56784">
    <property type="entry name" value="HAD-like"/>
    <property type="match status" value="1"/>
</dbReference>
<dbReference type="PANTHER" id="PTHR43520">
    <property type="entry name" value="ATP7, ISOFORM B"/>
    <property type="match status" value="1"/>
</dbReference>
<name>A0ABT7U935_9FIRM</name>
<proteinExistence type="inferred from homology"/>
<feature type="transmembrane region" description="Helical" evidence="21">
    <location>
        <begin position="851"/>
        <end position="870"/>
    </location>
</feature>
<keyword evidence="16" id="KW-0406">Ion transport</keyword>
<dbReference type="SFLD" id="SFLDF00027">
    <property type="entry name" value="p-type_atpase"/>
    <property type="match status" value="1"/>
</dbReference>
<dbReference type="NCBIfam" id="TIGR01494">
    <property type="entry name" value="ATPase_P-type"/>
    <property type="match status" value="1"/>
</dbReference>
<evidence type="ECO:0000256" key="4">
    <source>
        <dbReference type="ARBA" id="ARBA00015102"/>
    </source>
</evidence>
<organism evidence="23 24">
    <name type="scientific">Amedibacillus dolichus</name>
    <dbReference type="NCBI Taxonomy" id="31971"/>
    <lineage>
        <taxon>Bacteria</taxon>
        <taxon>Bacillati</taxon>
        <taxon>Bacillota</taxon>
        <taxon>Erysipelotrichia</taxon>
        <taxon>Erysipelotrichales</taxon>
        <taxon>Erysipelotrichaceae</taxon>
        <taxon>Amedibacillus</taxon>
    </lineage>
</organism>
<dbReference type="InterPro" id="IPR006122">
    <property type="entry name" value="HMA_Cu_ion-bd"/>
</dbReference>